<dbReference type="Proteomes" id="UP001449657">
    <property type="component" value="Chromosome"/>
</dbReference>
<sequence length="41" mass="4808">MPTHRVYRKPVPPPKNKWMYYVIAGSFALSVLIQIIIQLTH</sequence>
<feature type="transmembrane region" description="Helical" evidence="1">
    <location>
        <begin position="18"/>
        <end position="37"/>
    </location>
</feature>
<organism evidence="2 3">
    <name type="scientific">Chitinophaga caseinilytica</name>
    <dbReference type="NCBI Taxonomy" id="2267521"/>
    <lineage>
        <taxon>Bacteria</taxon>
        <taxon>Pseudomonadati</taxon>
        <taxon>Bacteroidota</taxon>
        <taxon>Chitinophagia</taxon>
        <taxon>Chitinophagales</taxon>
        <taxon>Chitinophagaceae</taxon>
        <taxon>Chitinophaga</taxon>
    </lineage>
</organism>
<gene>
    <name evidence="2" type="ORF">WJU22_16540</name>
</gene>
<evidence type="ECO:0000256" key="1">
    <source>
        <dbReference type="SAM" id="Phobius"/>
    </source>
</evidence>
<accession>A0ABZ2YWZ0</accession>
<dbReference type="EMBL" id="CP150096">
    <property type="protein sequence ID" value="WZN44505.1"/>
    <property type="molecule type" value="Genomic_DNA"/>
</dbReference>
<keyword evidence="1" id="KW-0812">Transmembrane</keyword>
<keyword evidence="3" id="KW-1185">Reference proteome</keyword>
<evidence type="ECO:0000313" key="3">
    <source>
        <dbReference type="Proteomes" id="UP001449657"/>
    </source>
</evidence>
<keyword evidence="1" id="KW-1133">Transmembrane helix</keyword>
<reference evidence="2 3" key="1">
    <citation type="submission" date="2024-03" db="EMBL/GenBank/DDBJ databases">
        <title>Chitinophaga caseinilytica sp. nov., a casein hydrolysing bacterium isolated from forest soil.</title>
        <authorList>
            <person name="Lee D.S."/>
            <person name="Han D.M."/>
            <person name="Baek J.H."/>
            <person name="Choi D.G."/>
            <person name="Jeon J.H."/>
            <person name="Jeon C.O."/>
        </authorList>
    </citation>
    <scope>NUCLEOTIDE SEQUENCE [LARGE SCALE GENOMIC DNA]</scope>
    <source>
        <strain evidence="2 3">KACC 19118</strain>
    </source>
</reference>
<dbReference type="RefSeq" id="WP_341839285.1">
    <property type="nucleotide sequence ID" value="NZ_CP149792.1"/>
</dbReference>
<keyword evidence="1" id="KW-0472">Membrane</keyword>
<name>A0ABZ2YWZ0_9BACT</name>
<evidence type="ECO:0000313" key="2">
    <source>
        <dbReference type="EMBL" id="WZN44505.1"/>
    </source>
</evidence>
<proteinExistence type="predicted"/>
<protein>
    <submittedName>
        <fullName evidence="2">Uncharacterized protein</fullName>
    </submittedName>
</protein>